<feature type="compositionally biased region" description="Pro residues" evidence="1">
    <location>
        <begin position="164"/>
        <end position="173"/>
    </location>
</feature>
<dbReference type="Proteomes" id="UP001633002">
    <property type="component" value="Unassembled WGS sequence"/>
</dbReference>
<feature type="compositionally biased region" description="Acidic residues" evidence="1">
    <location>
        <begin position="105"/>
        <end position="120"/>
    </location>
</feature>
<evidence type="ECO:0000313" key="3">
    <source>
        <dbReference type="Proteomes" id="UP001633002"/>
    </source>
</evidence>
<accession>A0ABD3H7T3</accession>
<evidence type="ECO:0000256" key="1">
    <source>
        <dbReference type="SAM" id="MobiDB-lite"/>
    </source>
</evidence>
<organism evidence="2 3">
    <name type="scientific">Riccia sorocarpa</name>
    <dbReference type="NCBI Taxonomy" id="122646"/>
    <lineage>
        <taxon>Eukaryota</taxon>
        <taxon>Viridiplantae</taxon>
        <taxon>Streptophyta</taxon>
        <taxon>Embryophyta</taxon>
        <taxon>Marchantiophyta</taxon>
        <taxon>Marchantiopsida</taxon>
        <taxon>Marchantiidae</taxon>
        <taxon>Marchantiales</taxon>
        <taxon>Ricciaceae</taxon>
        <taxon>Riccia</taxon>
    </lineage>
</organism>
<proteinExistence type="predicted"/>
<comment type="caution">
    <text evidence="2">The sequence shown here is derived from an EMBL/GenBank/DDBJ whole genome shotgun (WGS) entry which is preliminary data.</text>
</comment>
<gene>
    <name evidence="2" type="ORF">R1sor_008999</name>
</gene>
<dbReference type="EMBL" id="JBJQOH010000005">
    <property type="protein sequence ID" value="KAL3686425.1"/>
    <property type="molecule type" value="Genomic_DNA"/>
</dbReference>
<reference evidence="2 3" key="1">
    <citation type="submission" date="2024-09" db="EMBL/GenBank/DDBJ databases">
        <title>Chromosome-scale assembly of Riccia sorocarpa.</title>
        <authorList>
            <person name="Paukszto L."/>
        </authorList>
    </citation>
    <scope>NUCLEOTIDE SEQUENCE [LARGE SCALE GENOMIC DNA]</scope>
    <source>
        <strain evidence="2">LP-2024</strain>
        <tissue evidence="2">Aerial parts of the thallus</tissue>
    </source>
</reference>
<dbReference type="AlphaFoldDB" id="A0ABD3H7T3"/>
<feature type="compositionally biased region" description="Acidic residues" evidence="1">
    <location>
        <begin position="134"/>
        <end position="147"/>
    </location>
</feature>
<feature type="region of interest" description="Disordered" evidence="1">
    <location>
        <begin position="90"/>
        <end position="173"/>
    </location>
</feature>
<sequence>MLGRTKEQEEPGIVWDTAIQRLNMPEGRLHRTDSSEGEGELVIDLLSPCPECVEDRQRWQPNIHWCFLGAFLVHLHLKNEWLMAEERSLYEEADPYSKISADYSSSEEEDDTSDEEEEKTEEAKEVGEVVKDTESDEDEDQDQDNTQDEGAPAEGQKLKSSNTLPPPSPTSPN</sequence>
<feature type="compositionally biased region" description="Basic and acidic residues" evidence="1">
    <location>
        <begin position="121"/>
        <end position="133"/>
    </location>
</feature>
<name>A0ABD3H7T3_9MARC</name>
<protein>
    <submittedName>
        <fullName evidence="2">Uncharacterized protein</fullName>
    </submittedName>
</protein>
<keyword evidence="3" id="KW-1185">Reference proteome</keyword>
<evidence type="ECO:0000313" key="2">
    <source>
        <dbReference type="EMBL" id="KAL3686425.1"/>
    </source>
</evidence>